<dbReference type="PROSITE" id="PS00346">
    <property type="entry name" value="ETS_DOMAIN_2"/>
    <property type="match status" value="1"/>
</dbReference>
<dbReference type="SUPFAM" id="SSF46785">
    <property type="entry name" value="Winged helix' DNA-binding domain"/>
    <property type="match status" value="1"/>
</dbReference>
<sequence>MESNPLINSMDPSITLWQFLLHLLEDQSQRHLISWTACGTDGEFKLVDAEEVARLWGLRKNKHNMNYDKLSRALRYYYDKNIIKKVSGQKFVYKFVSQIDASTTDPARYNVEEKPDNADSNSQSKVLLGGMTTCQSKGLPQRSSLPPLSQKNSSRNDYMKSGLYSTFTIQSLQTSPTQLYNQPIKSDRSNQQPIKTDHSHHHQPIKAEQLGLQLPPADPVPQVDRRQREVCGVPESQPAFEGGAEGGAVESALQVIVTQASPCPTPAVSPHNNGVSQLPALEPPQIFLTSVGDSLTPLLSLGPSSVGPSPVSHSSPEDYSSTPAPPPVFLIINPPPQNQGAVPQNQAQLSQAHHSPAHGQPLSLRQPQQKPTPQPSIVVKEEETRPPAEELLEMVTIEEEHIEQMPQLSSVKLEPTLTIVEASPTSSLDLGIKRQQTEGVGPGETTKDNTTVPAVSAPSSVSSSVPGSAASERAPSRPKKPRGLELPSAPTLPPGLSLDKVNAAVNSLLAPGSSTNTLTPSVITSHALTPVLLTPSPLPSIHFWSTLSPIAPRSPAKLSFQFPTNGSNQIHIPALSVDAEVKDLKLEHYVMTCSSPSFSSAASDINELHGLLQIASASDASVPAACLVQSRWSAQRLSVSSMPKCMMGSDVLLVLLSLVMSSVCSPMDGTNSGGAVLCPLQCVCETRPWYTPQSVFHQAITVDCNELHLQRVPANVSIDTQVLLLQSNNISSISFELRSLTNLTELDLSQNHITQVSSLDLSSLTRLVTLYLEENRIEDLPDYGLRNLSSLEELYINHNQIRTIKTWAFSGLTSLLRLHLNSNRLESIDSIWFDSLPALEILMLGENPVLVLGEGSFKSLPRLHSLVLASMGLQSVSPKAFTGLDCLESLSFYDNKLRSVPREALKVLPNLKFLDLNRNPINRIKQGDFQDLLHLQEISLNNMETLQMVEPNSFQNLPELIKVELCNNIHLSHLHPHSFSDVPWLRSLMVHSSSLAFLSPVLLSSLPSLKELSIHSNPLRCDCLHSWASHLGNSSRLTLLEPTFTVCHAPVHLIGQQLQEVLVSSGDGINSCLPQISSNVFPSVMNISEGQPIIIECWADADPAPQFYWVTPTGDKVSSEAVAAPIISQEEPEGRGLSSTKPKKHRLLEPGALVIDHAEASDAGTYTCVAWNAEGADTKSLSVTVDLQSSGAASDSASSLGQTWLGRNSSRPASLVVLAKVVHSRSVVLEWKLHLSKPKQDQKDEEDSPETLPRFTTATVHIHNPHISYTAKVPADVQEYNLTHLLPSTLYHICLTISSKNSLSPAPSHTSCLNVTTKDTAFAVELVESRHGGVAAAAILGSMFALCIMALLLFYMGRRRVVNLPQSHVHSLKKYMQHTTSIPLNELYPPLIMLWESETEKDKEEKDEEQREEGHIDTSKTTYMCSRILKRAQSDRLYRWSLDTNLHREVDNTTYYPTESSS</sequence>
<dbReference type="SMART" id="SM00409">
    <property type="entry name" value="IG"/>
    <property type="match status" value="1"/>
</dbReference>
<dbReference type="InterPro" id="IPR032675">
    <property type="entry name" value="LRR_dom_sf"/>
</dbReference>
<evidence type="ECO:0000256" key="2">
    <source>
        <dbReference type="ARBA" id="ARBA00022614"/>
    </source>
</evidence>
<dbReference type="SMART" id="SM00369">
    <property type="entry name" value="LRR_TYP"/>
    <property type="match status" value="10"/>
</dbReference>
<dbReference type="SUPFAM" id="SSF52058">
    <property type="entry name" value="L domain-like"/>
    <property type="match status" value="1"/>
</dbReference>
<evidence type="ECO:0000259" key="10">
    <source>
        <dbReference type="PROSITE" id="PS50061"/>
    </source>
</evidence>
<keyword evidence="2" id="KW-0433">Leucine-rich repeat</keyword>
<dbReference type="SMART" id="SM00413">
    <property type="entry name" value="ETS"/>
    <property type="match status" value="1"/>
</dbReference>
<proteinExistence type="inferred from homology"/>
<dbReference type="InterPro" id="IPR007110">
    <property type="entry name" value="Ig-like_dom"/>
</dbReference>
<dbReference type="Pfam" id="PF00178">
    <property type="entry name" value="Ets"/>
    <property type="match status" value="1"/>
</dbReference>
<keyword evidence="5" id="KW-1015">Disulfide bond</keyword>
<organism evidence="13 14">
    <name type="scientific">Knipowitschia caucasica</name>
    <name type="common">Caucasian dwarf goby</name>
    <name type="synonym">Pomatoschistus caucasicus</name>
    <dbReference type="NCBI Taxonomy" id="637954"/>
    <lineage>
        <taxon>Eukaryota</taxon>
        <taxon>Metazoa</taxon>
        <taxon>Chordata</taxon>
        <taxon>Craniata</taxon>
        <taxon>Vertebrata</taxon>
        <taxon>Euteleostomi</taxon>
        <taxon>Actinopterygii</taxon>
        <taxon>Neopterygii</taxon>
        <taxon>Teleostei</taxon>
        <taxon>Neoteleostei</taxon>
        <taxon>Acanthomorphata</taxon>
        <taxon>Gobiaria</taxon>
        <taxon>Gobiiformes</taxon>
        <taxon>Gobioidei</taxon>
        <taxon>Gobiidae</taxon>
        <taxon>Gobiinae</taxon>
        <taxon>Knipowitschia</taxon>
    </lineage>
</organism>
<evidence type="ECO:0000256" key="9">
    <source>
        <dbReference type="SAM" id="Phobius"/>
    </source>
</evidence>
<dbReference type="InterPro" id="IPR036390">
    <property type="entry name" value="WH_DNA-bd_sf"/>
</dbReference>
<dbReference type="SMART" id="SM00408">
    <property type="entry name" value="IGc2"/>
    <property type="match status" value="1"/>
</dbReference>
<comment type="similarity">
    <text evidence="1 7">Belongs to the ETS family.</text>
</comment>
<dbReference type="SMART" id="SM00365">
    <property type="entry name" value="LRR_SD22"/>
    <property type="match status" value="5"/>
</dbReference>
<feature type="domain" description="Fibronectin type-III" evidence="12">
    <location>
        <begin position="1211"/>
        <end position="1320"/>
    </location>
</feature>
<evidence type="ECO:0000256" key="1">
    <source>
        <dbReference type="ARBA" id="ARBA00005562"/>
    </source>
</evidence>
<keyword evidence="7" id="KW-0539">Nucleus</keyword>
<feature type="compositionally biased region" description="Polar residues" evidence="8">
    <location>
        <begin position="136"/>
        <end position="156"/>
    </location>
</feature>
<evidence type="ECO:0000259" key="11">
    <source>
        <dbReference type="PROSITE" id="PS50835"/>
    </source>
</evidence>
<keyword evidence="9" id="KW-0812">Transmembrane</keyword>
<evidence type="ECO:0000256" key="6">
    <source>
        <dbReference type="ARBA" id="ARBA00023319"/>
    </source>
</evidence>
<evidence type="ECO:0000313" key="14">
    <source>
        <dbReference type="Proteomes" id="UP001497482"/>
    </source>
</evidence>
<keyword evidence="3" id="KW-0732">Signal</keyword>
<dbReference type="Gene3D" id="3.80.10.10">
    <property type="entry name" value="Ribonuclease Inhibitor"/>
    <property type="match status" value="2"/>
</dbReference>
<dbReference type="FunFam" id="3.80.10.10:FF:000056">
    <property type="entry name" value="Leucine-rich repeat neuronal protein 1"/>
    <property type="match status" value="1"/>
</dbReference>
<dbReference type="Proteomes" id="UP001497482">
    <property type="component" value="Chromosome 5"/>
</dbReference>
<dbReference type="GO" id="GO:0043565">
    <property type="term" value="F:sequence-specific DNA binding"/>
    <property type="evidence" value="ECO:0007669"/>
    <property type="project" value="InterPro"/>
</dbReference>
<dbReference type="InterPro" id="IPR013783">
    <property type="entry name" value="Ig-like_fold"/>
</dbReference>
<feature type="compositionally biased region" description="Polar residues" evidence="8">
    <location>
        <begin position="338"/>
        <end position="353"/>
    </location>
</feature>
<feature type="compositionally biased region" description="Low complexity" evidence="8">
    <location>
        <begin position="303"/>
        <end position="314"/>
    </location>
</feature>
<dbReference type="InterPro" id="IPR036388">
    <property type="entry name" value="WH-like_DNA-bd_sf"/>
</dbReference>
<feature type="region of interest" description="Disordered" evidence="8">
    <location>
        <begin position="181"/>
        <end position="204"/>
    </location>
</feature>
<feature type="region of interest" description="Disordered" evidence="8">
    <location>
        <begin position="136"/>
        <end position="157"/>
    </location>
</feature>
<evidence type="ECO:0000256" key="3">
    <source>
        <dbReference type="ARBA" id="ARBA00022729"/>
    </source>
</evidence>
<dbReference type="InterPro" id="IPR003961">
    <property type="entry name" value="FN3_dom"/>
</dbReference>
<comment type="subcellular location">
    <subcellularLocation>
        <location evidence="7">Nucleus</location>
    </subcellularLocation>
</comment>
<dbReference type="EMBL" id="OZ035827">
    <property type="protein sequence ID" value="CAL1605854.1"/>
    <property type="molecule type" value="Genomic_DNA"/>
</dbReference>
<evidence type="ECO:0000256" key="5">
    <source>
        <dbReference type="ARBA" id="ARBA00023157"/>
    </source>
</evidence>
<feature type="compositionally biased region" description="Pro residues" evidence="8">
    <location>
        <begin position="323"/>
        <end position="337"/>
    </location>
</feature>
<keyword evidence="7" id="KW-0238">DNA-binding</keyword>
<evidence type="ECO:0000313" key="13">
    <source>
        <dbReference type="EMBL" id="CAL1605854.1"/>
    </source>
</evidence>
<dbReference type="Gene3D" id="2.60.40.10">
    <property type="entry name" value="Immunoglobulins"/>
    <property type="match status" value="1"/>
</dbReference>
<feature type="region of interest" description="Disordered" evidence="8">
    <location>
        <begin position="303"/>
        <end position="387"/>
    </location>
</feature>
<dbReference type="PROSITE" id="PS50835">
    <property type="entry name" value="IG_LIKE"/>
    <property type="match status" value="1"/>
</dbReference>
<dbReference type="InterPro" id="IPR003599">
    <property type="entry name" value="Ig_sub"/>
</dbReference>
<protein>
    <submittedName>
        <fullName evidence="13">Uncharacterized protein</fullName>
    </submittedName>
</protein>
<dbReference type="Pfam" id="PF13855">
    <property type="entry name" value="LRR_8"/>
    <property type="match status" value="3"/>
</dbReference>
<dbReference type="InterPro" id="IPR000418">
    <property type="entry name" value="Ets_dom"/>
</dbReference>
<keyword evidence="6" id="KW-0393">Immunoglobulin domain</keyword>
<feature type="domain" description="ETS" evidence="10">
    <location>
        <begin position="14"/>
        <end position="96"/>
    </location>
</feature>
<gene>
    <name evidence="13" type="ORF">KC01_LOCUS33159</name>
</gene>
<feature type="domain" description="Ig-like" evidence="11">
    <location>
        <begin position="1074"/>
        <end position="1184"/>
    </location>
</feature>
<dbReference type="PROSITE" id="PS50061">
    <property type="entry name" value="ETS_DOMAIN_3"/>
    <property type="match status" value="1"/>
</dbReference>
<dbReference type="PROSITE" id="PS50853">
    <property type="entry name" value="FN3"/>
    <property type="match status" value="1"/>
</dbReference>
<dbReference type="Pfam" id="PF12799">
    <property type="entry name" value="LRR_4"/>
    <property type="match status" value="1"/>
</dbReference>
<dbReference type="Pfam" id="PF13927">
    <property type="entry name" value="Ig_3"/>
    <property type="match status" value="1"/>
</dbReference>
<dbReference type="Gene3D" id="1.10.10.10">
    <property type="entry name" value="Winged helix-like DNA-binding domain superfamily/Winged helix DNA-binding domain"/>
    <property type="match status" value="1"/>
</dbReference>
<feature type="compositionally biased region" description="Low complexity" evidence="8">
    <location>
        <begin position="452"/>
        <end position="471"/>
    </location>
</feature>
<dbReference type="PANTHER" id="PTHR24369">
    <property type="entry name" value="ANTIGEN BSP, PUTATIVE-RELATED"/>
    <property type="match status" value="1"/>
</dbReference>
<accession>A0AAV2LXQ7</accession>
<dbReference type="PRINTS" id="PR00454">
    <property type="entry name" value="ETSDOMAIN"/>
</dbReference>
<dbReference type="SUPFAM" id="SSF48726">
    <property type="entry name" value="Immunoglobulin"/>
    <property type="match status" value="1"/>
</dbReference>
<dbReference type="InterPro" id="IPR025875">
    <property type="entry name" value="Leu-rich_rpt_4"/>
</dbReference>
<feature type="compositionally biased region" description="Polar residues" evidence="8">
    <location>
        <begin position="181"/>
        <end position="194"/>
    </location>
</feature>
<keyword evidence="14" id="KW-1185">Reference proteome</keyword>
<name>A0AAV2LXQ7_KNICA</name>
<evidence type="ECO:0000256" key="4">
    <source>
        <dbReference type="ARBA" id="ARBA00022737"/>
    </source>
</evidence>
<evidence type="ECO:0000256" key="7">
    <source>
        <dbReference type="RuleBase" id="RU004019"/>
    </source>
</evidence>
<feature type="transmembrane region" description="Helical" evidence="9">
    <location>
        <begin position="1334"/>
        <end position="1355"/>
    </location>
</feature>
<keyword evidence="9" id="KW-0472">Membrane</keyword>
<dbReference type="InterPro" id="IPR036179">
    <property type="entry name" value="Ig-like_dom_sf"/>
</dbReference>
<dbReference type="InterPro" id="IPR050541">
    <property type="entry name" value="LRR_TM_domain-containing"/>
</dbReference>
<evidence type="ECO:0000256" key="8">
    <source>
        <dbReference type="SAM" id="MobiDB-lite"/>
    </source>
</evidence>
<dbReference type="FunFam" id="1.10.10.10:FF:000556">
    <property type="entry name" value="ELK1, member of ETS oncogene family"/>
    <property type="match status" value="1"/>
</dbReference>
<dbReference type="GO" id="GO:0003700">
    <property type="term" value="F:DNA-binding transcription factor activity"/>
    <property type="evidence" value="ECO:0007669"/>
    <property type="project" value="InterPro"/>
</dbReference>
<keyword evidence="4" id="KW-0677">Repeat</keyword>
<dbReference type="PROSITE" id="PS00345">
    <property type="entry name" value="ETS_DOMAIN_1"/>
    <property type="match status" value="1"/>
</dbReference>
<dbReference type="InterPro" id="IPR001611">
    <property type="entry name" value="Leu-rich_rpt"/>
</dbReference>
<dbReference type="PROSITE" id="PS51450">
    <property type="entry name" value="LRR"/>
    <property type="match status" value="4"/>
</dbReference>
<reference evidence="13 14" key="1">
    <citation type="submission" date="2024-04" db="EMBL/GenBank/DDBJ databases">
        <authorList>
            <person name="Waldvogel A.-M."/>
            <person name="Schoenle A."/>
        </authorList>
    </citation>
    <scope>NUCLEOTIDE SEQUENCE [LARGE SCALE GENOMIC DNA]</scope>
</reference>
<evidence type="ECO:0000259" key="12">
    <source>
        <dbReference type="PROSITE" id="PS50853"/>
    </source>
</evidence>
<keyword evidence="9" id="KW-1133">Transmembrane helix</keyword>
<dbReference type="InterPro" id="IPR003598">
    <property type="entry name" value="Ig_sub2"/>
</dbReference>
<dbReference type="InterPro" id="IPR003591">
    <property type="entry name" value="Leu-rich_rpt_typical-subtyp"/>
</dbReference>
<dbReference type="GO" id="GO:0005886">
    <property type="term" value="C:plasma membrane"/>
    <property type="evidence" value="ECO:0007669"/>
    <property type="project" value="TreeGrafter"/>
</dbReference>
<feature type="region of interest" description="Disordered" evidence="8">
    <location>
        <begin position="428"/>
        <end position="495"/>
    </location>
</feature>
<dbReference type="GO" id="GO:0005634">
    <property type="term" value="C:nucleus"/>
    <property type="evidence" value="ECO:0007669"/>
    <property type="project" value="UniProtKB-SubCell"/>
</dbReference>
<dbReference type="PANTHER" id="PTHR24369:SF210">
    <property type="entry name" value="CHAOPTIN-RELATED"/>
    <property type="match status" value="1"/>
</dbReference>